<organism evidence="5">
    <name type="scientific">Chromera velia CCMP2878</name>
    <dbReference type="NCBI Taxonomy" id="1169474"/>
    <lineage>
        <taxon>Eukaryota</taxon>
        <taxon>Sar</taxon>
        <taxon>Alveolata</taxon>
        <taxon>Colpodellida</taxon>
        <taxon>Chromeraceae</taxon>
        <taxon>Chromera</taxon>
    </lineage>
</organism>
<dbReference type="EMBL" id="CDMZ01005127">
    <property type="protein sequence ID" value="CEM52046.1"/>
    <property type="molecule type" value="Genomic_DNA"/>
</dbReference>
<sequence>MEQHFPEVVAILEKRKKAGNALKRTGVLFCNTRPLKGASGTFKGQIGAGGGEEGKVEGGGASQKKPTFSGEDAQRPEDAPGDKESGEVPASSQQSAIGVPREKEGGAGKKEESPSALLVACQKGDEEEVKKILDTTHTKEEVDLEVRDKKGCTPLVIASGCGHTGVVRLLLEAAANVDAQSKEGHSALVRAAQNGRNDVVRLLIDAKATVDLLTKNGNTALYAAAAQGHAETVRILLDSGANVNNTSRKGTTALREACWKGHTEVVRTLLAAQANANLASKSGTTALMLATQKRDLSIIRMLLDANADVDAVCDSGRSALTFPVQHQNFEVIQMLLRANAALTARRKETGETILIEAVKVSPLEVVELLLSSPTAVAALDVPDSGGATPLMAAVSRGHMLLVDLLLRRGAGLSVQDADGRTAFAVAEAEGNEQIAERLRRGAQRDDPWSVEMTSEWNELQSLMDSGAVAFWPLSFFRSLVRSNTQLPYRQRVRATAEDLGIDCVPLCSRPSTKGDPHPSPLGSSFKLVAVSYPWLSREHSDPEGIRLRLVIERLEKHWWAREESEVEVFVFWDFVSLFQHPPGGKRSDVEDVLFKQGLSKMDMIYSSPHTHVIRSTSVPPNAPNPTPYNERGWCFFESAVTTFKPPAQVLSDDAVQDQLAKLTILSESDDAVEDQSKRLTNALRIPATPAKFDQVLETKKFTNGKSDADPVKALYRNFLQRSVHKLRVFADGSWASSHGARHAFGVEAAQQLTEMVECIAADPLLKAQFQPQLINLEYTIFDTCDRTDPDFVFLHPGGVAELSSTIENLLSAFGKLHSVTVVRLPTF</sequence>
<dbReference type="PANTHER" id="PTHR24166">
    <property type="entry name" value="ROLLING PEBBLES, ISOFORM B"/>
    <property type="match status" value="1"/>
</dbReference>
<feature type="repeat" description="ANK" evidence="3">
    <location>
        <begin position="216"/>
        <end position="248"/>
    </location>
</feature>
<feature type="compositionally biased region" description="Basic and acidic residues" evidence="4">
    <location>
        <begin position="100"/>
        <end position="113"/>
    </location>
</feature>
<evidence type="ECO:0000256" key="4">
    <source>
        <dbReference type="SAM" id="MobiDB-lite"/>
    </source>
</evidence>
<protein>
    <submittedName>
        <fullName evidence="5">Uncharacterized protein</fullName>
    </submittedName>
</protein>
<dbReference type="PROSITE" id="PS50088">
    <property type="entry name" value="ANK_REPEAT"/>
    <property type="match status" value="6"/>
</dbReference>
<evidence type="ECO:0000256" key="2">
    <source>
        <dbReference type="ARBA" id="ARBA00023043"/>
    </source>
</evidence>
<dbReference type="PRINTS" id="PR01415">
    <property type="entry name" value="ANKYRIN"/>
</dbReference>
<dbReference type="Gene3D" id="1.25.40.20">
    <property type="entry name" value="Ankyrin repeat-containing domain"/>
    <property type="match status" value="4"/>
</dbReference>
<dbReference type="InterPro" id="IPR002110">
    <property type="entry name" value="Ankyrin_rpt"/>
</dbReference>
<proteinExistence type="predicted"/>
<dbReference type="Pfam" id="PF12796">
    <property type="entry name" value="Ank_2"/>
    <property type="match status" value="3"/>
</dbReference>
<dbReference type="SMART" id="SM00248">
    <property type="entry name" value="ANK"/>
    <property type="match status" value="10"/>
</dbReference>
<feature type="repeat" description="ANK" evidence="3">
    <location>
        <begin position="282"/>
        <end position="314"/>
    </location>
</feature>
<feature type="compositionally biased region" description="Gly residues" evidence="4">
    <location>
        <begin position="46"/>
        <end position="61"/>
    </location>
</feature>
<keyword evidence="1" id="KW-0677">Repeat</keyword>
<evidence type="ECO:0000256" key="3">
    <source>
        <dbReference type="PROSITE-ProRule" id="PRU00023"/>
    </source>
</evidence>
<evidence type="ECO:0000256" key="1">
    <source>
        <dbReference type="ARBA" id="ARBA00022737"/>
    </source>
</evidence>
<feature type="compositionally biased region" description="Basic and acidic residues" evidence="4">
    <location>
        <begin position="72"/>
        <end position="86"/>
    </location>
</feature>
<evidence type="ECO:0000313" key="5">
    <source>
        <dbReference type="EMBL" id="CEM52046.1"/>
    </source>
</evidence>
<dbReference type="InterPro" id="IPR036770">
    <property type="entry name" value="Ankyrin_rpt-contain_sf"/>
</dbReference>
<dbReference type="PhylomeDB" id="A0A0G4I586"/>
<dbReference type="InterPro" id="IPR050889">
    <property type="entry name" value="Dendritic_Spine_Reg/Scaffold"/>
</dbReference>
<dbReference type="PROSITE" id="PS50297">
    <property type="entry name" value="ANK_REP_REGION"/>
    <property type="match status" value="6"/>
</dbReference>
<feature type="region of interest" description="Disordered" evidence="4">
    <location>
        <begin position="37"/>
        <end position="116"/>
    </location>
</feature>
<accession>A0A0G4I586</accession>
<name>A0A0G4I586_9ALVE</name>
<dbReference type="VEuPathDB" id="CryptoDB:Cvel_11025"/>
<reference evidence="5" key="1">
    <citation type="submission" date="2014-11" db="EMBL/GenBank/DDBJ databases">
        <authorList>
            <person name="Otto D Thomas"/>
            <person name="Naeem Raeece"/>
        </authorList>
    </citation>
    <scope>NUCLEOTIDE SEQUENCE</scope>
</reference>
<feature type="repeat" description="ANK" evidence="3">
    <location>
        <begin position="183"/>
        <end position="215"/>
    </location>
</feature>
<dbReference type="PANTHER" id="PTHR24166:SF48">
    <property type="entry name" value="PROTEIN VAPYRIN"/>
    <property type="match status" value="1"/>
</dbReference>
<feature type="repeat" description="ANK" evidence="3">
    <location>
        <begin position="385"/>
        <end position="417"/>
    </location>
</feature>
<feature type="repeat" description="ANK" evidence="3">
    <location>
        <begin position="150"/>
        <end position="182"/>
    </location>
</feature>
<gene>
    <name evidence="5" type="ORF">Cvel_11025</name>
</gene>
<dbReference type="Pfam" id="PF13637">
    <property type="entry name" value="Ank_4"/>
    <property type="match status" value="1"/>
</dbReference>
<keyword evidence="2 3" id="KW-0040">ANK repeat</keyword>
<dbReference type="AlphaFoldDB" id="A0A0G4I586"/>
<feature type="repeat" description="ANK" evidence="3">
    <location>
        <begin position="249"/>
        <end position="281"/>
    </location>
</feature>
<dbReference type="SUPFAM" id="SSF48403">
    <property type="entry name" value="Ankyrin repeat"/>
    <property type="match status" value="1"/>
</dbReference>